<dbReference type="OrthoDB" id="980024at2"/>
<reference evidence="1 2" key="1">
    <citation type="submission" date="2015-05" db="EMBL/GenBank/DDBJ databases">
        <title>Draft genome sequence of Microvirga vignae strain BR3299, a novel nitrogen fixing bacteria isolated from Brazil semi-aired region.</title>
        <authorList>
            <person name="Zilli J.E."/>
            <person name="Passos S.R."/>
            <person name="Leite J."/>
            <person name="Baldani J.I."/>
            <person name="Xavier G.R."/>
            <person name="Rumjaneck N.G."/>
            <person name="Simoes-Araujo J.L."/>
        </authorList>
    </citation>
    <scope>NUCLEOTIDE SEQUENCE [LARGE SCALE GENOMIC DNA]</scope>
    <source>
        <strain evidence="1 2">BR3299</strain>
    </source>
</reference>
<name>A0A0H1RFE6_9HYPH</name>
<gene>
    <name evidence="1" type="ORF">AA309_07160</name>
</gene>
<dbReference type="RefSeq" id="WP_047188317.1">
    <property type="nucleotide sequence ID" value="NZ_LCYG01000017.1"/>
</dbReference>
<dbReference type="AlphaFoldDB" id="A0A0H1RFE6"/>
<dbReference type="STRING" id="1225564.AA309_07160"/>
<keyword evidence="2" id="KW-1185">Reference proteome</keyword>
<protein>
    <submittedName>
        <fullName evidence="1">Uncharacterized protein</fullName>
    </submittedName>
</protein>
<accession>A0A0H1RFE6</accession>
<sequence>MRKYAVVFVHGLAKKPPLTKLEEIWRWGLSRPDPNGEVFPNPNPGIDLDVEGVPALFNYYADVFYAEDYETEFGSYYEAESAVVLPDNLDAVAGELQPPQPANERERRFLVEFERKMSEQPTPPTPPSVLTAPAVADAAQFEIASWLPGPVKQAVIRKAAMEAYYFLFDKEYQRENSQPVKVRHELRQRLLDVLRKAGQKAEKTVLVTHSMGTMVAYDVLRNCPDCPPVDTLFTLGSPLGIQEVQDELVASGKDQVDFPAATLRRWINIYDPLDPVCGADPRFASDFREVDGKRVEDFLESNWGSWRHTITHYLAGKQLRACLAEALEVQLR</sequence>
<organism evidence="1 2">
    <name type="scientific">Microvirga vignae</name>
    <dbReference type="NCBI Taxonomy" id="1225564"/>
    <lineage>
        <taxon>Bacteria</taxon>
        <taxon>Pseudomonadati</taxon>
        <taxon>Pseudomonadota</taxon>
        <taxon>Alphaproteobacteria</taxon>
        <taxon>Hyphomicrobiales</taxon>
        <taxon>Methylobacteriaceae</taxon>
        <taxon>Microvirga</taxon>
    </lineage>
</organism>
<evidence type="ECO:0000313" key="2">
    <source>
        <dbReference type="Proteomes" id="UP000035489"/>
    </source>
</evidence>
<dbReference type="Proteomes" id="UP000035489">
    <property type="component" value="Unassembled WGS sequence"/>
</dbReference>
<dbReference type="EMBL" id="LCYG01000017">
    <property type="protein sequence ID" value="KLK93794.1"/>
    <property type="molecule type" value="Genomic_DNA"/>
</dbReference>
<dbReference type="Gene3D" id="3.40.50.1820">
    <property type="entry name" value="alpha/beta hydrolase"/>
    <property type="match status" value="1"/>
</dbReference>
<dbReference type="SUPFAM" id="SSF53474">
    <property type="entry name" value="alpha/beta-Hydrolases"/>
    <property type="match status" value="1"/>
</dbReference>
<dbReference type="InterPro" id="IPR029058">
    <property type="entry name" value="AB_hydrolase_fold"/>
</dbReference>
<dbReference type="PATRIC" id="fig|1225564.3.peg.1944"/>
<comment type="caution">
    <text evidence="1">The sequence shown here is derived from an EMBL/GenBank/DDBJ whole genome shotgun (WGS) entry which is preliminary data.</text>
</comment>
<evidence type="ECO:0000313" key="1">
    <source>
        <dbReference type="EMBL" id="KLK93794.1"/>
    </source>
</evidence>
<proteinExistence type="predicted"/>